<accession>A0A0H3FM19</accession>
<dbReference type="AlphaFoldDB" id="A0A0H3FM19"/>
<dbReference type="Proteomes" id="UP000007257">
    <property type="component" value="Plasmid pRAHAQ01"/>
</dbReference>
<dbReference type="EMBL" id="CP002506">
    <property type="protein sequence ID" value="ADW76088.1"/>
    <property type="molecule type" value="Genomic_DNA"/>
</dbReference>
<keyword evidence="1" id="KW-0614">Plasmid</keyword>
<proteinExistence type="predicted"/>
<evidence type="ECO:0000313" key="2">
    <source>
        <dbReference type="Proteomes" id="UP000007257"/>
    </source>
</evidence>
<name>A0A0H3FM19_RAHSY</name>
<dbReference type="eggNOG" id="ENOG5033AWN">
    <property type="taxonomic scope" value="Bacteria"/>
</dbReference>
<reference evidence="1 2" key="2">
    <citation type="journal article" date="2012" name="J. Bacteriol.">
        <title>Complete Genome Sequence of Rahnella sp. Strain Y9602, a Gammaproteobacterium Isolate from Metal- and Radionuclide-Contaminated Soil.</title>
        <authorList>
            <person name="Martinez R.J."/>
            <person name="Bruce D."/>
            <person name="Detter C."/>
            <person name="Goodwin L.A."/>
            <person name="Han J."/>
            <person name="Han C.S."/>
            <person name="Held B."/>
            <person name="Land M.L."/>
            <person name="Mikhailova N."/>
            <person name="Nolan M."/>
            <person name="Pennacchio L."/>
            <person name="Pitluck S."/>
            <person name="Tapia R."/>
            <person name="Woyke T."/>
            <person name="Sobecky P.A."/>
        </authorList>
    </citation>
    <scope>NUCLEOTIDE SEQUENCE [LARGE SCALE GENOMIC DNA]</scope>
    <source>
        <strain evidence="1 2">Y9602</strain>
        <plasmid evidence="1 2">pRAHAQ01</plasmid>
    </source>
</reference>
<gene>
    <name evidence="1" type="ordered locus">Rahaq_4505</name>
</gene>
<geneLocation type="plasmid" evidence="1 2">
    <name>pRAHAQ01</name>
</geneLocation>
<dbReference type="RefSeq" id="WP_013577769.1">
    <property type="nucleotide sequence ID" value="NC_015062.1"/>
</dbReference>
<dbReference type="HOGENOM" id="CLU_107490_0_0_6"/>
<sequence length="224" mass="23330">MANYGAILVDEYGIPFSTPDTTPMSLVSKNVYNFGGSGGDINLAVSVSSPFVVAFKSDVTGVYGRLSNNSGAYTLTVGRLAGGSVGNVTVYIFGIVIPQPKPAWGIAINNAQGQCILTNETKVMNPPIAVGTPGNPANLGYNIDTTLSGNYAVMPQMTGLMVGVIHSGGATRPFQSPIQTYAYFNGSSTRLSSTQTVSPGGDQLENVGYSNSNDMIYAIEVSAY</sequence>
<dbReference type="OrthoDB" id="6443934at2"/>
<organism evidence="1 2">
    <name type="scientific">Rahnella sp. (strain Y9602)</name>
    <dbReference type="NCBI Taxonomy" id="2703885"/>
    <lineage>
        <taxon>Bacteria</taxon>
        <taxon>Pseudomonadati</taxon>
        <taxon>Pseudomonadota</taxon>
        <taxon>Gammaproteobacteria</taxon>
        <taxon>Enterobacterales</taxon>
        <taxon>Yersiniaceae</taxon>
        <taxon>Rahnella</taxon>
    </lineage>
</organism>
<reference evidence="2" key="1">
    <citation type="submission" date="2011-01" db="EMBL/GenBank/DDBJ databases">
        <title>Complete sequence of plasmid1 of Rahnella sp. Y9602.</title>
        <authorList>
            <consortium name="US DOE Joint Genome Institute"/>
            <person name="Lucas S."/>
            <person name="Copeland A."/>
            <person name="Lapidus A."/>
            <person name="Cheng J.-F."/>
            <person name="Goodwin L."/>
            <person name="Pitluck S."/>
            <person name="Lu M."/>
            <person name="Detter J.C."/>
            <person name="Han C."/>
            <person name="Tapia R."/>
            <person name="Land M."/>
            <person name="Hauser L."/>
            <person name="Kyrpides N."/>
            <person name="Ivanova N."/>
            <person name="Ovchinnikova G."/>
            <person name="Pagani I."/>
            <person name="Sobecky P.A."/>
            <person name="Martinez R.J."/>
            <person name="Woyke T."/>
        </authorList>
    </citation>
    <scope>NUCLEOTIDE SEQUENCE [LARGE SCALE GENOMIC DNA]</scope>
    <source>
        <strain evidence="2">Y9602</strain>
        <plasmid evidence="2">pRAHAQ01</plasmid>
    </source>
</reference>
<dbReference type="KEGG" id="rah:Rahaq_4505"/>
<protein>
    <submittedName>
        <fullName evidence="1">Uncharacterized protein</fullName>
    </submittedName>
</protein>
<evidence type="ECO:0000313" key="1">
    <source>
        <dbReference type="EMBL" id="ADW76088.1"/>
    </source>
</evidence>